<reference evidence="1 2" key="1">
    <citation type="submission" date="2021-06" db="EMBL/GenBank/DDBJ databases">
        <authorList>
            <person name="Palmer J.M."/>
        </authorList>
    </citation>
    <scope>NUCLEOTIDE SEQUENCE [LARGE SCALE GENOMIC DNA]</scope>
    <source>
        <strain evidence="1 2">MEX-2019</strain>
        <tissue evidence="1">Muscle</tissue>
    </source>
</reference>
<proteinExistence type="predicted"/>
<organism evidence="1 2">
    <name type="scientific">Crenichthys baileyi</name>
    <name type="common">White River springfish</name>
    <dbReference type="NCBI Taxonomy" id="28760"/>
    <lineage>
        <taxon>Eukaryota</taxon>
        <taxon>Metazoa</taxon>
        <taxon>Chordata</taxon>
        <taxon>Craniata</taxon>
        <taxon>Vertebrata</taxon>
        <taxon>Euteleostomi</taxon>
        <taxon>Actinopterygii</taxon>
        <taxon>Neopterygii</taxon>
        <taxon>Teleostei</taxon>
        <taxon>Neoteleostei</taxon>
        <taxon>Acanthomorphata</taxon>
        <taxon>Ovalentaria</taxon>
        <taxon>Atherinomorphae</taxon>
        <taxon>Cyprinodontiformes</taxon>
        <taxon>Goodeidae</taxon>
        <taxon>Crenichthys</taxon>
    </lineage>
</organism>
<dbReference type="EMBL" id="JAHHUM010000643">
    <property type="protein sequence ID" value="KAK5618075.1"/>
    <property type="molecule type" value="Genomic_DNA"/>
</dbReference>
<dbReference type="Proteomes" id="UP001311232">
    <property type="component" value="Unassembled WGS sequence"/>
</dbReference>
<name>A0AAV9S9Y3_9TELE</name>
<accession>A0AAV9S9Y3</accession>
<protein>
    <submittedName>
        <fullName evidence="1">Uncharacterized protein</fullName>
    </submittedName>
</protein>
<keyword evidence="2" id="KW-1185">Reference proteome</keyword>
<evidence type="ECO:0000313" key="1">
    <source>
        <dbReference type="EMBL" id="KAK5618075.1"/>
    </source>
</evidence>
<evidence type="ECO:0000313" key="2">
    <source>
        <dbReference type="Proteomes" id="UP001311232"/>
    </source>
</evidence>
<dbReference type="AlphaFoldDB" id="A0AAV9S9Y3"/>
<comment type="caution">
    <text evidence="1">The sequence shown here is derived from an EMBL/GenBank/DDBJ whole genome shotgun (WGS) entry which is preliminary data.</text>
</comment>
<sequence length="116" mass="13317">MLSATVIMDTREKELIAAGESWEQQGLIQTRIKDTGTKKSGFGNTSRHSLEPLKTQNRSYDCNSSLHVGHKCSNYIIKYVKYVQKICENLFVQTHWNKCPVTLLYSICRNLYVIVC</sequence>
<gene>
    <name evidence="1" type="ORF">CRENBAI_022737</name>
</gene>